<name>A0AAD5SQ46_9FUNG</name>
<keyword evidence="1" id="KW-0472">Membrane</keyword>
<sequence length="56" mass="5815">MFSVVPANLVIVKALVVAGASILVKNDKGKIPVNATVQGTSGVEICEFLDLSMVLD</sequence>
<organism evidence="2 3">
    <name type="scientific">Physocladia obscura</name>
    <dbReference type="NCBI Taxonomy" id="109957"/>
    <lineage>
        <taxon>Eukaryota</taxon>
        <taxon>Fungi</taxon>
        <taxon>Fungi incertae sedis</taxon>
        <taxon>Chytridiomycota</taxon>
        <taxon>Chytridiomycota incertae sedis</taxon>
        <taxon>Chytridiomycetes</taxon>
        <taxon>Chytridiales</taxon>
        <taxon>Chytriomycetaceae</taxon>
        <taxon>Physocladia</taxon>
    </lineage>
</organism>
<keyword evidence="1" id="KW-1133">Transmembrane helix</keyword>
<dbReference type="EMBL" id="JADGJH010003646">
    <property type="protein sequence ID" value="KAJ3089639.1"/>
    <property type="molecule type" value="Genomic_DNA"/>
</dbReference>
<dbReference type="Proteomes" id="UP001211907">
    <property type="component" value="Unassembled WGS sequence"/>
</dbReference>
<comment type="caution">
    <text evidence="2">The sequence shown here is derived from an EMBL/GenBank/DDBJ whole genome shotgun (WGS) entry which is preliminary data.</text>
</comment>
<proteinExistence type="predicted"/>
<evidence type="ECO:0000256" key="1">
    <source>
        <dbReference type="SAM" id="Phobius"/>
    </source>
</evidence>
<evidence type="ECO:0000313" key="3">
    <source>
        <dbReference type="Proteomes" id="UP001211907"/>
    </source>
</evidence>
<evidence type="ECO:0000313" key="2">
    <source>
        <dbReference type="EMBL" id="KAJ3089639.1"/>
    </source>
</evidence>
<keyword evidence="1" id="KW-0812">Transmembrane</keyword>
<feature type="transmembrane region" description="Helical" evidence="1">
    <location>
        <begin position="6"/>
        <end position="24"/>
    </location>
</feature>
<protein>
    <submittedName>
        <fullName evidence="2">Uncharacterized protein</fullName>
    </submittedName>
</protein>
<keyword evidence="3" id="KW-1185">Reference proteome</keyword>
<gene>
    <name evidence="2" type="ORF">HK100_007696</name>
</gene>
<reference evidence="2" key="1">
    <citation type="submission" date="2020-05" db="EMBL/GenBank/DDBJ databases">
        <title>Phylogenomic resolution of chytrid fungi.</title>
        <authorList>
            <person name="Stajich J.E."/>
            <person name="Amses K."/>
            <person name="Simmons R."/>
            <person name="Seto K."/>
            <person name="Myers J."/>
            <person name="Bonds A."/>
            <person name="Quandt C.A."/>
            <person name="Barry K."/>
            <person name="Liu P."/>
            <person name="Grigoriev I."/>
            <person name="Longcore J.E."/>
            <person name="James T.Y."/>
        </authorList>
    </citation>
    <scope>NUCLEOTIDE SEQUENCE</scope>
    <source>
        <strain evidence="2">JEL0513</strain>
    </source>
</reference>
<feature type="non-terminal residue" evidence="2">
    <location>
        <position position="56"/>
    </location>
</feature>
<accession>A0AAD5SQ46</accession>
<dbReference type="AlphaFoldDB" id="A0AAD5SQ46"/>